<proteinExistence type="predicted"/>
<evidence type="ECO:0000313" key="2">
    <source>
        <dbReference type="Proteomes" id="UP000292958"/>
    </source>
</evidence>
<dbReference type="Proteomes" id="UP000292958">
    <property type="component" value="Unassembled WGS sequence"/>
</dbReference>
<keyword evidence="2" id="KW-1185">Reference proteome</keyword>
<comment type="caution">
    <text evidence="1">The sequence shown here is derived from an EMBL/GenBank/DDBJ whole genome shotgun (WGS) entry which is preliminary data.</text>
</comment>
<dbReference type="AlphaFoldDB" id="A0A4Q7XZ55"/>
<evidence type="ECO:0000313" key="1">
    <source>
        <dbReference type="EMBL" id="RZU29707.1"/>
    </source>
</evidence>
<gene>
    <name evidence="1" type="ORF">BDD14_6315</name>
</gene>
<name>A0A4Q7XZ55_9BACT</name>
<organism evidence="1 2">
    <name type="scientific">Edaphobacter modestus</name>
    <dbReference type="NCBI Taxonomy" id="388466"/>
    <lineage>
        <taxon>Bacteria</taxon>
        <taxon>Pseudomonadati</taxon>
        <taxon>Acidobacteriota</taxon>
        <taxon>Terriglobia</taxon>
        <taxon>Terriglobales</taxon>
        <taxon>Acidobacteriaceae</taxon>
        <taxon>Edaphobacter</taxon>
    </lineage>
</organism>
<protein>
    <submittedName>
        <fullName evidence="1">Uncharacterized protein</fullName>
    </submittedName>
</protein>
<dbReference type="EMBL" id="SHKW01000007">
    <property type="protein sequence ID" value="RZU29707.1"/>
    <property type="molecule type" value="Genomic_DNA"/>
</dbReference>
<sequence length="126" mass="14022">MSQTSSSRNSFRLCCINLPGRSLSGYFSLSGCDRECVEELVYEANLIFDLRLTCEAMPSTDHTHHFKALDRSGRRLNRLKASGRTNDSLECAMAGFDDVVQVFAGSMQRPAIIGSSWTRPPSLWAL</sequence>
<accession>A0A4Q7XZ55</accession>
<reference evidence="1 2" key="1">
    <citation type="submission" date="2019-02" db="EMBL/GenBank/DDBJ databases">
        <title>Genomic Encyclopedia of Archaeal and Bacterial Type Strains, Phase II (KMG-II): from individual species to whole genera.</title>
        <authorList>
            <person name="Goeker M."/>
        </authorList>
    </citation>
    <scope>NUCLEOTIDE SEQUENCE [LARGE SCALE GENOMIC DNA]</scope>
    <source>
        <strain evidence="1 2">DSM 18101</strain>
    </source>
</reference>